<dbReference type="Pfam" id="PF13560">
    <property type="entry name" value="HTH_31"/>
    <property type="match status" value="1"/>
</dbReference>
<dbReference type="Proteomes" id="UP001595891">
    <property type="component" value="Unassembled WGS sequence"/>
</dbReference>
<gene>
    <name evidence="3" type="ORF">ACFO8L_36260</name>
</gene>
<keyword evidence="4" id="KW-1185">Reference proteome</keyword>
<evidence type="ECO:0000256" key="1">
    <source>
        <dbReference type="SAM" id="MobiDB-lite"/>
    </source>
</evidence>
<feature type="domain" description="HTH cro/C1-type" evidence="2">
    <location>
        <begin position="35"/>
        <end position="90"/>
    </location>
</feature>
<organism evidence="3 4">
    <name type="scientific">Sphaerisporangium corydalis</name>
    <dbReference type="NCBI Taxonomy" id="1441875"/>
    <lineage>
        <taxon>Bacteria</taxon>
        <taxon>Bacillati</taxon>
        <taxon>Actinomycetota</taxon>
        <taxon>Actinomycetes</taxon>
        <taxon>Streptosporangiales</taxon>
        <taxon>Streptosporangiaceae</taxon>
        <taxon>Sphaerisporangium</taxon>
    </lineage>
</organism>
<dbReference type="Pfam" id="PF19054">
    <property type="entry name" value="DUF5753"/>
    <property type="match status" value="1"/>
</dbReference>
<feature type="region of interest" description="Disordered" evidence="1">
    <location>
        <begin position="1"/>
        <end position="20"/>
    </location>
</feature>
<accession>A0ABV9EUC0</accession>
<dbReference type="RefSeq" id="WP_380708489.1">
    <property type="nucleotide sequence ID" value="NZ_JANZYP010000100.1"/>
</dbReference>
<evidence type="ECO:0000313" key="3">
    <source>
        <dbReference type="EMBL" id="MFC4591594.1"/>
    </source>
</evidence>
<dbReference type="InterPro" id="IPR001387">
    <property type="entry name" value="Cro/C1-type_HTH"/>
</dbReference>
<evidence type="ECO:0000313" key="4">
    <source>
        <dbReference type="Proteomes" id="UP001595891"/>
    </source>
</evidence>
<comment type="caution">
    <text evidence="3">The sequence shown here is derived from an EMBL/GenBank/DDBJ whole genome shotgun (WGS) entry which is preliminary data.</text>
</comment>
<dbReference type="CDD" id="cd00093">
    <property type="entry name" value="HTH_XRE"/>
    <property type="match status" value="1"/>
</dbReference>
<dbReference type="InterPro" id="IPR010982">
    <property type="entry name" value="Lambda_DNA-bd_dom_sf"/>
</dbReference>
<name>A0ABV9EUC0_9ACTN</name>
<dbReference type="PROSITE" id="PS50943">
    <property type="entry name" value="HTH_CROC1"/>
    <property type="match status" value="1"/>
</dbReference>
<evidence type="ECO:0000259" key="2">
    <source>
        <dbReference type="PROSITE" id="PS50943"/>
    </source>
</evidence>
<dbReference type="SMART" id="SM00530">
    <property type="entry name" value="HTH_XRE"/>
    <property type="match status" value="1"/>
</dbReference>
<dbReference type="Gene3D" id="1.10.260.40">
    <property type="entry name" value="lambda repressor-like DNA-binding domains"/>
    <property type="match status" value="1"/>
</dbReference>
<sequence>MARWRSADTTECAGGCMSGSGPGPVVQSALLRTELVRLRRDNRLTQDAVAKSLEWSPSKLIRIEGGKTGITKSDLQALLNEYGVSSPTKSDRLQALARGAKGAAWWDRYKGKVSDAYLTYVGYEAGAAFIRQFQPSVIPGLLQTQEYAQVMVGGAVSSQLAAAVRLRLQRQQELALRDDLPHRYFILDEAVIRRHVGAKVDSRIMPTQLRSLVELAQKDPRLTIAVIPFSAGAHEGMTRGPITVLGFEEGLGDLLYRERGESPATTFDDELVSSFRDIFESLVNEALTPEKSLELIAKTADDLMK</sequence>
<dbReference type="InterPro" id="IPR043917">
    <property type="entry name" value="DUF5753"/>
</dbReference>
<protein>
    <submittedName>
        <fullName evidence="3">Scr1 family TA system antitoxin-like transcriptional regulator</fullName>
    </submittedName>
</protein>
<reference evidence="4" key="1">
    <citation type="journal article" date="2019" name="Int. J. Syst. Evol. Microbiol.">
        <title>The Global Catalogue of Microorganisms (GCM) 10K type strain sequencing project: providing services to taxonomists for standard genome sequencing and annotation.</title>
        <authorList>
            <consortium name="The Broad Institute Genomics Platform"/>
            <consortium name="The Broad Institute Genome Sequencing Center for Infectious Disease"/>
            <person name="Wu L."/>
            <person name="Ma J."/>
        </authorList>
    </citation>
    <scope>NUCLEOTIDE SEQUENCE [LARGE SCALE GENOMIC DNA]</scope>
    <source>
        <strain evidence="4">CCUG 49560</strain>
    </source>
</reference>
<dbReference type="SUPFAM" id="SSF47413">
    <property type="entry name" value="lambda repressor-like DNA-binding domains"/>
    <property type="match status" value="1"/>
</dbReference>
<proteinExistence type="predicted"/>
<dbReference type="EMBL" id="JBHSFN010000034">
    <property type="protein sequence ID" value="MFC4591594.1"/>
    <property type="molecule type" value="Genomic_DNA"/>
</dbReference>